<sequence length="57" mass="6051">MVGVHQSGFDMSKAPPLEQALPSNNTWLAYMLWADAEPPVCGSLCCCTTMSSSTPST</sequence>
<reference evidence="1 2" key="1">
    <citation type="journal article" date="2019" name="Sci. Data">
        <title>Hybrid genome assembly and annotation of Danionella translucida.</title>
        <authorList>
            <person name="Kadobianskyi M."/>
            <person name="Schulze L."/>
            <person name="Schuelke M."/>
            <person name="Judkewitz B."/>
        </authorList>
    </citation>
    <scope>NUCLEOTIDE SEQUENCE [LARGE SCALE GENOMIC DNA]</scope>
    <source>
        <strain evidence="1 2">Bolton</strain>
    </source>
</reference>
<comment type="caution">
    <text evidence="1">The sequence shown here is derived from an EMBL/GenBank/DDBJ whole genome shotgun (WGS) entry which is preliminary data.</text>
</comment>
<evidence type="ECO:0000313" key="1">
    <source>
        <dbReference type="EMBL" id="TRY59132.1"/>
    </source>
</evidence>
<proteinExistence type="predicted"/>
<evidence type="ECO:0000313" key="2">
    <source>
        <dbReference type="Proteomes" id="UP000316079"/>
    </source>
</evidence>
<gene>
    <name evidence="1" type="ORF">DNTS_025628</name>
</gene>
<dbReference type="AlphaFoldDB" id="A0A553N129"/>
<organism evidence="1 2">
    <name type="scientific">Danionella cerebrum</name>
    <dbReference type="NCBI Taxonomy" id="2873325"/>
    <lineage>
        <taxon>Eukaryota</taxon>
        <taxon>Metazoa</taxon>
        <taxon>Chordata</taxon>
        <taxon>Craniata</taxon>
        <taxon>Vertebrata</taxon>
        <taxon>Euteleostomi</taxon>
        <taxon>Actinopterygii</taxon>
        <taxon>Neopterygii</taxon>
        <taxon>Teleostei</taxon>
        <taxon>Ostariophysi</taxon>
        <taxon>Cypriniformes</taxon>
        <taxon>Danionidae</taxon>
        <taxon>Danioninae</taxon>
        <taxon>Danionella</taxon>
    </lineage>
</organism>
<accession>A0A553N129</accession>
<keyword evidence="2" id="KW-1185">Reference proteome</keyword>
<dbReference type="Proteomes" id="UP000316079">
    <property type="component" value="Unassembled WGS sequence"/>
</dbReference>
<protein>
    <submittedName>
        <fullName evidence="1">Uncharacterized protein</fullName>
    </submittedName>
</protein>
<name>A0A553N129_9TELE</name>
<feature type="non-terminal residue" evidence="1">
    <location>
        <position position="57"/>
    </location>
</feature>
<dbReference type="EMBL" id="SRMA01027143">
    <property type="protein sequence ID" value="TRY59132.1"/>
    <property type="molecule type" value="Genomic_DNA"/>
</dbReference>